<organism evidence="4 5">
    <name type="scientific">Jatrophihabitans endophyticus</name>
    <dbReference type="NCBI Taxonomy" id="1206085"/>
    <lineage>
        <taxon>Bacteria</taxon>
        <taxon>Bacillati</taxon>
        <taxon>Actinomycetota</taxon>
        <taxon>Actinomycetes</taxon>
        <taxon>Jatrophihabitantales</taxon>
        <taxon>Jatrophihabitantaceae</taxon>
        <taxon>Jatrophihabitans</taxon>
    </lineage>
</organism>
<keyword evidence="1 4" id="KW-0808">Transferase</keyword>
<dbReference type="STRING" id="1206085.SAMN05443575_2739"/>
<evidence type="ECO:0000313" key="5">
    <source>
        <dbReference type="Proteomes" id="UP000186132"/>
    </source>
</evidence>
<dbReference type="GO" id="GO:0016747">
    <property type="term" value="F:acyltransferase activity, transferring groups other than amino-acyl groups"/>
    <property type="evidence" value="ECO:0007669"/>
    <property type="project" value="InterPro"/>
</dbReference>
<feature type="domain" description="N-acetyltransferase" evidence="3">
    <location>
        <begin position="4"/>
        <end position="175"/>
    </location>
</feature>
<dbReference type="EMBL" id="FQVU01000003">
    <property type="protein sequence ID" value="SHG77214.1"/>
    <property type="molecule type" value="Genomic_DNA"/>
</dbReference>
<dbReference type="InterPro" id="IPR000182">
    <property type="entry name" value="GNAT_dom"/>
</dbReference>
<dbReference type="PROSITE" id="PS51186">
    <property type="entry name" value="GNAT"/>
    <property type="match status" value="1"/>
</dbReference>
<evidence type="ECO:0000256" key="1">
    <source>
        <dbReference type="ARBA" id="ARBA00022679"/>
    </source>
</evidence>
<dbReference type="OrthoDB" id="5243635at2"/>
<keyword evidence="5" id="KW-1185">Reference proteome</keyword>
<gene>
    <name evidence="4" type="ORF">SAMN05443575_2739</name>
</gene>
<evidence type="ECO:0000313" key="4">
    <source>
        <dbReference type="EMBL" id="SHG77214.1"/>
    </source>
</evidence>
<dbReference type="SUPFAM" id="SSF55729">
    <property type="entry name" value="Acyl-CoA N-acyltransferases (Nat)"/>
    <property type="match status" value="1"/>
</dbReference>
<name>A0A1M5MIF7_9ACTN</name>
<proteinExistence type="predicted"/>
<sequence length="187" mass="19908">MADVSVRAARPDDAAEIGRIQVDTWRTAYAAFVPAAVLDSIDAAGAAEAWSAAVTAPPSPRHHVLVALEQQWRVGFAALGPAEELQPDDPEPATTGTVAAMLVEPRWGRRGHGSRLLAAVVDHARADGLTRLVTWIPEGDEATRTFLESAGWAADGLVRALDTGAGELRELRLHTEIAEATEHIDGR</sequence>
<dbReference type="AlphaFoldDB" id="A0A1M5MIF7"/>
<dbReference type="InterPro" id="IPR016181">
    <property type="entry name" value="Acyl_CoA_acyltransferase"/>
</dbReference>
<dbReference type="PANTHER" id="PTHR43877">
    <property type="entry name" value="AMINOALKYLPHOSPHONATE N-ACETYLTRANSFERASE-RELATED-RELATED"/>
    <property type="match status" value="1"/>
</dbReference>
<protein>
    <submittedName>
        <fullName evidence="4">L-amino acid N-acyltransferase YncA</fullName>
    </submittedName>
</protein>
<accession>A0A1M5MIF7</accession>
<evidence type="ECO:0000259" key="3">
    <source>
        <dbReference type="PROSITE" id="PS51186"/>
    </source>
</evidence>
<dbReference type="Pfam" id="PF00583">
    <property type="entry name" value="Acetyltransf_1"/>
    <property type="match status" value="1"/>
</dbReference>
<reference evidence="4 5" key="1">
    <citation type="submission" date="2016-11" db="EMBL/GenBank/DDBJ databases">
        <authorList>
            <person name="Jaros S."/>
            <person name="Januszkiewicz K."/>
            <person name="Wedrychowicz H."/>
        </authorList>
    </citation>
    <scope>NUCLEOTIDE SEQUENCE [LARGE SCALE GENOMIC DNA]</scope>
    <source>
        <strain evidence="4 5">DSM 45627</strain>
    </source>
</reference>
<dbReference type="CDD" id="cd04301">
    <property type="entry name" value="NAT_SF"/>
    <property type="match status" value="1"/>
</dbReference>
<keyword evidence="2 4" id="KW-0012">Acyltransferase</keyword>
<dbReference type="InterPro" id="IPR050832">
    <property type="entry name" value="Bact_Acetyltransf"/>
</dbReference>
<dbReference type="Gene3D" id="3.40.630.30">
    <property type="match status" value="1"/>
</dbReference>
<dbReference type="RefSeq" id="WP_073390836.1">
    <property type="nucleotide sequence ID" value="NZ_FQVU01000003.1"/>
</dbReference>
<dbReference type="Proteomes" id="UP000186132">
    <property type="component" value="Unassembled WGS sequence"/>
</dbReference>
<evidence type="ECO:0000256" key="2">
    <source>
        <dbReference type="ARBA" id="ARBA00023315"/>
    </source>
</evidence>